<evidence type="ECO:0000313" key="2">
    <source>
        <dbReference type="EMBL" id="MBF6358268.1"/>
    </source>
</evidence>
<protein>
    <submittedName>
        <fullName evidence="2">WhiB family transcriptional regulator</fullName>
    </submittedName>
</protein>
<dbReference type="Proteomes" id="UP000707731">
    <property type="component" value="Unassembled WGS sequence"/>
</dbReference>
<sequence>MSRFLDPASRPERSCAGIPQDAFFVSGLRQSQVRAAQAVCAGCPVLAECAAWAESLVRARLLTDCVVAGVLVPTVDGSKARRHAAADKLAEIAAGGPIRVWGAA</sequence>
<evidence type="ECO:0000259" key="1">
    <source>
        <dbReference type="PROSITE" id="PS51674"/>
    </source>
</evidence>
<dbReference type="RefSeq" id="WP_195005107.1">
    <property type="nucleotide sequence ID" value="NZ_JADLQN010000011.1"/>
</dbReference>
<name>A0ABS0DII2_9NOCA</name>
<evidence type="ECO:0000313" key="3">
    <source>
        <dbReference type="Proteomes" id="UP000707731"/>
    </source>
</evidence>
<dbReference type="EMBL" id="JADLQN010000011">
    <property type="protein sequence ID" value="MBF6358268.1"/>
    <property type="molecule type" value="Genomic_DNA"/>
</dbReference>
<comment type="caution">
    <text evidence="2">The sequence shown here is derived from an EMBL/GenBank/DDBJ whole genome shotgun (WGS) entry which is preliminary data.</text>
</comment>
<accession>A0ABS0DII2</accession>
<dbReference type="Pfam" id="PF02467">
    <property type="entry name" value="Whib"/>
    <property type="match status" value="1"/>
</dbReference>
<dbReference type="InterPro" id="IPR034768">
    <property type="entry name" value="4FE4S_WBL"/>
</dbReference>
<keyword evidence="3" id="KW-1185">Reference proteome</keyword>
<reference evidence="2 3" key="1">
    <citation type="submission" date="2020-10" db="EMBL/GenBank/DDBJ databases">
        <title>Identification of Nocardia species via Next-generation sequencing and recognition of intraspecies genetic diversity.</title>
        <authorList>
            <person name="Li P."/>
            <person name="Li P."/>
            <person name="Lu B."/>
        </authorList>
    </citation>
    <scope>NUCLEOTIDE SEQUENCE [LARGE SCALE GENOMIC DNA]</scope>
    <source>
        <strain evidence="2 3">BJ06-0143</strain>
    </source>
</reference>
<gene>
    <name evidence="2" type="ORF">IU449_27605</name>
</gene>
<organism evidence="2 3">
    <name type="scientific">Nocardia higoensis</name>
    <dbReference type="NCBI Taxonomy" id="228599"/>
    <lineage>
        <taxon>Bacteria</taxon>
        <taxon>Bacillati</taxon>
        <taxon>Actinomycetota</taxon>
        <taxon>Actinomycetes</taxon>
        <taxon>Mycobacteriales</taxon>
        <taxon>Nocardiaceae</taxon>
        <taxon>Nocardia</taxon>
    </lineage>
</organism>
<feature type="domain" description="4Fe-4S Wbl-type" evidence="1">
    <location>
        <begin position="14"/>
        <end position="77"/>
    </location>
</feature>
<dbReference type="PROSITE" id="PS51674">
    <property type="entry name" value="4FE4S_WBL"/>
    <property type="match status" value="1"/>
</dbReference>
<proteinExistence type="predicted"/>